<keyword evidence="1" id="KW-1133">Transmembrane helix</keyword>
<keyword evidence="3" id="KW-1185">Reference proteome</keyword>
<feature type="transmembrane region" description="Helical" evidence="1">
    <location>
        <begin position="52"/>
        <end position="72"/>
    </location>
</feature>
<keyword evidence="1" id="KW-0472">Membrane</keyword>
<dbReference type="AlphaFoldDB" id="A0A3A5M661"/>
<protein>
    <submittedName>
        <fullName evidence="2">Uncharacterized protein</fullName>
    </submittedName>
</protein>
<dbReference type="InterPro" id="IPR053824">
    <property type="entry name" value="DUF7010"/>
</dbReference>
<comment type="caution">
    <text evidence="2">The sequence shown here is derived from an EMBL/GenBank/DDBJ whole genome shotgun (WGS) entry which is preliminary data.</text>
</comment>
<feature type="transmembrane region" description="Helical" evidence="1">
    <location>
        <begin position="84"/>
        <end position="102"/>
    </location>
</feature>
<accession>A0A3A5M661</accession>
<dbReference type="Pfam" id="PF22765">
    <property type="entry name" value="DUF7010"/>
    <property type="match status" value="1"/>
</dbReference>
<evidence type="ECO:0000256" key="1">
    <source>
        <dbReference type="SAM" id="Phobius"/>
    </source>
</evidence>
<feature type="transmembrane region" description="Helical" evidence="1">
    <location>
        <begin position="109"/>
        <end position="127"/>
    </location>
</feature>
<keyword evidence="1" id="KW-0812">Transmembrane</keyword>
<evidence type="ECO:0000313" key="3">
    <source>
        <dbReference type="Proteomes" id="UP000272560"/>
    </source>
</evidence>
<sequence>MGACVFVFSYTPGFSDVPSTAARILVVACVGATLWFLFAAPRSLGLFVPPRGWHIGVYILCVVLEFTLIAAGGRWLESVGELELRPALIALTVGLHFLPFAWAFKERMFYTLGGTLAFLGGLGLIVATQASALGAAVGSGLVMSLILLTYSLGLFAPRRNNGNP</sequence>
<gene>
    <name evidence="2" type="ORF">D6T63_10515</name>
</gene>
<name>A0A3A5M661_9MICC</name>
<reference evidence="2 3" key="1">
    <citation type="submission" date="2018-09" db="EMBL/GenBank/DDBJ databases">
        <title>Novel species of Arthrobacter.</title>
        <authorList>
            <person name="Liu Q."/>
            <person name="Xin Y.-H."/>
        </authorList>
    </citation>
    <scope>NUCLEOTIDE SEQUENCE [LARGE SCALE GENOMIC DNA]</scope>
    <source>
        <strain evidence="2 3">Hz2</strain>
    </source>
</reference>
<feature type="transmembrane region" description="Helical" evidence="1">
    <location>
        <begin position="20"/>
        <end position="40"/>
    </location>
</feature>
<proteinExistence type="predicted"/>
<dbReference type="Proteomes" id="UP000272560">
    <property type="component" value="Unassembled WGS sequence"/>
</dbReference>
<evidence type="ECO:0000313" key="2">
    <source>
        <dbReference type="EMBL" id="RJT79062.1"/>
    </source>
</evidence>
<organism evidence="2 3">
    <name type="scientific">Arthrobacter cheniae</name>
    <dbReference type="NCBI Taxonomy" id="1258888"/>
    <lineage>
        <taxon>Bacteria</taxon>
        <taxon>Bacillati</taxon>
        <taxon>Actinomycetota</taxon>
        <taxon>Actinomycetes</taxon>
        <taxon>Micrococcales</taxon>
        <taxon>Micrococcaceae</taxon>
        <taxon>Arthrobacter</taxon>
    </lineage>
</organism>
<dbReference type="EMBL" id="QZVT01000005">
    <property type="protein sequence ID" value="RJT79062.1"/>
    <property type="molecule type" value="Genomic_DNA"/>
</dbReference>
<feature type="transmembrane region" description="Helical" evidence="1">
    <location>
        <begin position="133"/>
        <end position="156"/>
    </location>
</feature>